<dbReference type="PANTHER" id="PTHR11977:SF57">
    <property type="entry name" value="VILLIN-LIKE PROTEIN QUAIL"/>
    <property type="match status" value="1"/>
</dbReference>
<dbReference type="Gene3D" id="1.10.950.10">
    <property type="entry name" value="Villin headpiece domain"/>
    <property type="match status" value="1"/>
</dbReference>
<dbReference type="GO" id="GO:0051016">
    <property type="term" value="P:barbed-end actin filament capping"/>
    <property type="evidence" value="ECO:0007669"/>
    <property type="project" value="TreeGrafter"/>
</dbReference>
<evidence type="ECO:0000313" key="4">
    <source>
        <dbReference type="EnsemblMetazoa" id="ADAC002041-PA"/>
    </source>
</evidence>
<dbReference type="GO" id="GO:0015629">
    <property type="term" value="C:actin cytoskeleton"/>
    <property type="evidence" value="ECO:0007669"/>
    <property type="project" value="TreeGrafter"/>
</dbReference>
<dbReference type="VEuPathDB" id="VectorBase:ADAR2_005413"/>
<dbReference type="GO" id="GO:0008154">
    <property type="term" value="P:actin polymerization or depolymerization"/>
    <property type="evidence" value="ECO:0007669"/>
    <property type="project" value="TreeGrafter"/>
</dbReference>
<keyword evidence="5" id="KW-1185">Reference proteome</keyword>
<reference evidence="4" key="4">
    <citation type="submission" date="2015-06" db="UniProtKB">
        <authorList>
            <consortium name="EnsemblMetazoa"/>
        </authorList>
    </citation>
    <scope>IDENTIFICATION</scope>
</reference>
<dbReference type="PROSITE" id="PS51089">
    <property type="entry name" value="HP"/>
    <property type="match status" value="1"/>
</dbReference>
<dbReference type="VEuPathDB" id="VectorBase:ADAC002041"/>
<evidence type="ECO:0000259" key="2">
    <source>
        <dbReference type="PROSITE" id="PS51089"/>
    </source>
</evidence>
<dbReference type="eggNOG" id="KOG0443">
    <property type="taxonomic scope" value="Eukaryota"/>
</dbReference>
<dbReference type="InterPro" id="IPR007122">
    <property type="entry name" value="Villin/Gelsolin"/>
</dbReference>
<dbReference type="Gene3D" id="3.40.20.10">
    <property type="entry name" value="Severin"/>
    <property type="match status" value="6"/>
</dbReference>
<name>W5JPV6_ANODA</name>
<dbReference type="PANTHER" id="PTHR11977">
    <property type="entry name" value="VILLIN"/>
    <property type="match status" value="1"/>
</dbReference>
<reference evidence="3" key="2">
    <citation type="submission" date="2010-05" db="EMBL/GenBank/DDBJ databases">
        <authorList>
            <person name="Almeida L.G."/>
            <person name="Nicolas M.F."/>
            <person name="Souza R.C."/>
            <person name="Vasconcelos A.T.R."/>
        </authorList>
    </citation>
    <scope>NUCLEOTIDE SEQUENCE</scope>
</reference>
<reference evidence="3 5" key="1">
    <citation type="journal article" date="2010" name="BMC Genomics">
        <title>Combination of measures distinguishes pre-miRNAs from other stem-loops in the genome of the newly sequenced Anopheles darlingi.</title>
        <authorList>
            <person name="Mendes N.D."/>
            <person name="Freitas A.T."/>
            <person name="Vasconcelos A.T."/>
            <person name="Sagot M.F."/>
        </authorList>
    </citation>
    <scope>NUCLEOTIDE SEQUENCE</scope>
</reference>
<dbReference type="GO" id="GO:0005737">
    <property type="term" value="C:cytoplasm"/>
    <property type="evidence" value="ECO:0007669"/>
    <property type="project" value="TreeGrafter"/>
</dbReference>
<proteinExistence type="inferred from homology"/>
<dbReference type="InterPro" id="IPR029006">
    <property type="entry name" value="ADF-H/Gelsolin-like_dom_sf"/>
</dbReference>
<dbReference type="InterPro" id="IPR036886">
    <property type="entry name" value="Villin_headpiece_dom_sf"/>
</dbReference>
<dbReference type="GO" id="GO:0051015">
    <property type="term" value="F:actin filament binding"/>
    <property type="evidence" value="ECO:0007669"/>
    <property type="project" value="InterPro"/>
</dbReference>
<dbReference type="GO" id="GO:0005546">
    <property type="term" value="F:phosphatidylinositol-4,5-bisphosphate binding"/>
    <property type="evidence" value="ECO:0007669"/>
    <property type="project" value="TreeGrafter"/>
</dbReference>
<evidence type="ECO:0000313" key="5">
    <source>
        <dbReference type="Proteomes" id="UP000000673"/>
    </source>
</evidence>
<dbReference type="SUPFAM" id="SSF47050">
    <property type="entry name" value="VHP, Villin headpiece domain"/>
    <property type="match status" value="1"/>
</dbReference>
<dbReference type="PRINTS" id="PR00597">
    <property type="entry name" value="GELSOLIN"/>
</dbReference>
<accession>W5JPV6</accession>
<dbReference type="STRING" id="43151.W5JPV6"/>
<dbReference type="HOGENOM" id="CLU_002568_3_1_1"/>
<gene>
    <name evidence="3" type="ORF">AND_002041</name>
</gene>
<dbReference type="InterPro" id="IPR003128">
    <property type="entry name" value="Villin_headpiece"/>
</dbReference>
<dbReference type="Pfam" id="PF00626">
    <property type="entry name" value="Gelsolin"/>
    <property type="match status" value="3"/>
</dbReference>
<dbReference type="EnsemblMetazoa" id="ADAC002041-RA">
    <property type="protein sequence ID" value="ADAC002041-PA"/>
    <property type="gene ID" value="ADAC002041"/>
</dbReference>
<evidence type="ECO:0000313" key="3">
    <source>
        <dbReference type="EMBL" id="ETN66171.1"/>
    </source>
</evidence>
<evidence type="ECO:0000256" key="1">
    <source>
        <dbReference type="ARBA" id="ARBA00008418"/>
    </source>
</evidence>
<dbReference type="InterPro" id="IPR007123">
    <property type="entry name" value="Gelsolin-like_dom"/>
</dbReference>
<organism evidence="3">
    <name type="scientific">Anopheles darlingi</name>
    <name type="common">Mosquito</name>
    <dbReference type="NCBI Taxonomy" id="43151"/>
    <lineage>
        <taxon>Eukaryota</taxon>
        <taxon>Metazoa</taxon>
        <taxon>Ecdysozoa</taxon>
        <taxon>Arthropoda</taxon>
        <taxon>Hexapoda</taxon>
        <taxon>Insecta</taxon>
        <taxon>Pterygota</taxon>
        <taxon>Neoptera</taxon>
        <taxon>Endopterygota</taxon>
        <taxon>Diptera</taxon>
        <taxon>Nematocera</taxon>
        <taxon>Culicoidea</taxon>
        <taxon>Culicidae</taxon>
        <taxon>Anophelinae</taxon>
        <taxon>Anopheles</taxon>
    </lineage>
</organism>
<feature type="domain" description="HP" evidence="2">
    <location>
        <begin position="841"/>
        <end position="908"/>
    </location>
</feature>
<dbReference type="SUPFAM" id="SSF55753">
    <property type="entry name" value="Actin depolymerizing proteins"/>
    <property type="match status" value="6"/>
</dbReference>
<dbReference type="OMA" id="LIFVWIG"/>
<dbReference type="SMART" id="SM00153">
    <property type="entry name" value="VHP"/>
    <property type="match status" value="1"/>
</dbReference>
<protein>
    <submittedName>
        <fullName evidence="3">Villin</fullName>
    </submittedName>
</protein>
<dbReference type="Pfam" id="PF02209">
    <property type="entry name" value="VHP"/>
    <property type="match status" value="1"/>
</dbReference>
<dbReference type="GO" id="GO:0051014">
    <property type="term" value="P:actin filament severing"/>
    <property type="evidence" value="ECO:0007669"/>
    <property type="project" value="TreeGrafter"/>
</dbReference>
<comment type="similarity">
    <text evidence="1">Belongs to the villin/gelsolin family.</text>
</comment>
<dbReference type="Proteomes" id="UP000000673">
    <property type="component" value="Unassembled WGS sequence"/>
</dbReference>
<reference evidence="3" key="3">
    <citation type="journal article" date="2013" name="Nucleic Acids Res.">
        <title>The genome of Anopheles darlingi, the main neotropical malaria vector.</title>
        <authorList>
            <person name="Marinotti O."/>
            <person name="Cerqueira G.C."/>
            <person name="de Almeida L.G."/>
            <person name="Ferro M.I."/>
            <person name="Loreto E.L."/>
            <person name="Zaha A."/>
            <person name="Teixeira S.M."/>
            <person name="Wespiser A.R."/>
            <person name="Almeida E Silva A."/>
            <person name="Schlindwein A.D."/>
            <person name="Pacheco A.C."/>
            <person name="Silva A.L."/>
            <person name="Graveley B.R."/>
            <person name="Walenz B.P."/>
            <person name="Lima Bde A."/>
            <person name="Ribeiro C.A."/>
            <person name="Nunes-Silva C.G."/>
            <person name="de Carvalho C.R."/>
            <person name="Soares C.M."/>
            <person name="de Menezes C.B."/>
            <person name="Matiolli C."/>
            <person name="Caffrey D."/>
            <person name="Araujo D.A."/>
            <person name="de Oliveira D.M."/>
            <person name="Golenbock D."/>
            <person name="Grisard E.C."/>
            <person name="Fantinatti-Garboggini F."/>
            <person name="de Carvalho F.M."/>
            <person name="Barcellos F.G."/>
            <person name="Prosdocimi F."/>
            <person name="May G."/>
            <person name="Azevedo Junior G.M."/>
            <person name="Guimaraes G.M."/>
            <person name="Goldman G.H."/>
            <person name="Padilha I.Q."/>
            <person name="Batista Jda S."/>
            <person name="Ferro J.A."/>
            <person name="Ribeiro J.M."/>
            <person name="Fietto J.L."/>
            <person name="Dabbas K.M."/>
            <person name="Cerdeira L."/>
            <person name="Agnez-Lima L.F."/>
            <person name="Brocchi M."/>
            <person name="de Carvalho M.O."/>
            <person name="Teixeira Mde M."/>
            <person name="Diniz Maia Mde M."/>
            <person name="Goldman M.H."/>
            <person name="Cruz Schneider M.P."/>
            <person name="Felipe M.S."/>
            <person name="Hungria M."/>
            <person name="Nicolas M.F."/>
            <person name="Pereira M."/>
            <person name="Montes M.A."/>
            <person name="Cantao M.E."/>
            <person name="Vincentz M."/>
            <person name="Rafael M.S."/>
            <person name="Silverman N."/>
            <person name="Stoco P.H."/>
            <person name="Souza R.C."/>
            <person name="Vicentini R."/>
            <person name="Gazzinelli R.T."/>
            <person name="Neves Rde O."/>
            <person name="Silva R."/>
            <person name="Astolfi-Filho S."/>
            <person name="Maciel T.E."/>
            <person name="Urmenyi T.P."/>
            <person name="Tadei W.P."/>
            <person name="Camargo E.P."/>
            <person name="de Vasconcelos A.T."/>
        </authorList>
    </citation>
    <scope>NUCLEOTIDE SEQUENCE</scope>
</reference>
<dbReference type="SMART" id="SM00262">
    <property type="entry name" value="GEL"/>
    <property type="match status" value="6"/>
</dbReference>
<sequence length="908" mass="102094">MKLFIKITQHQQQAMAERSIIIRALAMPPAMAHQTTTGIRQQDQKRPVYEDIKIDTAFRKISARSIGFHVWRIQNDHVETLPKEQYGTFYDECAYVVYAASVAGTSCDKNTLSREIKTPGATIERNIHFWLGANIAPERSKAAAYKIIELDLHLDHKTTQFRESQGNEGIRFLSYFKEDGIIVHCGNDPTSTPVEPRLYQIAGNAPQRCVQQRTISWQCFNSGQIMLLQTAGIVFVWIGRVTASADRVFGIGAGKRLKERHGIAELAIVDDGYEQSMGIAQKDVWNGYLNLSKRFVKPMPLIPSAGETLLKLYQCDTVNGVFRVELVKTGALEQADLYGRDSIYIVDYFPRSIWIWIGRSSQKQNRAEAMRHVRGYVIKKGYPASTPVGRVIDGLEPAEFVALFPAWTSADINGNSVKGTVSEKFDALTLIQRPRLAARIQLIDDGCGDITVYQIGLDEVKEIPAKFAKTFYSGHCYVVHYQVACSTEHTNGSLPNSIRNVLYLWCGLNAPPEHRTIGDAFLVELSDHLKRNVVQVRISEGMEPPHFLQIFKGALIVLNAQEACLEQQGVLDIRHYPTSFVLKVVGNTSYSCKAVQVSSKTLYYPEDCYILKAPDNEVWIWCGQYSTGDSREMAKSIASNLGEYNLVMESNETDEFFNSVGEKFLSQLKKTTVAGNIILPPAVGGQTVSQTWDRAVIALYHCLLLPDVGSPTLRQIYGFTQQDLRPDGVFLLDAGSIVYVWIGEQTTPEEKGQGWELAKQLITTHPVQRDPAMPVAIVRQGEEPITFVGFFDTWDNKYYQTCVLYENLRMEIDGAAAGRTGAPIPAARSSVRSDDGSGDDFDRYQKYPLDMLRCGGDATQLPASINPTRKEVHLTHDDFVTVFNMTYHEFEELPKWKQVELKKQRKLF</sequence>
<dbReference type="AlphaFoldDB" id="W5JPV6"/>
<dbReference type="EMBL" id="ADMH02000504">
    <property type="protein sequence ID" value="ETN66171.1"/>
    <property type="molecule type" value="Genomic_DNA"/>
</dbReference>